<dbReference type="InterPro" id="IPR003599">
    <property type="entry name" value="Ig_sub"/>
</dbReference>
<evidence type="ECO:0000313" key="10">
    <source>
        <dbReference type="EMBL" id="KAH9641958.1"/>
    </source>
</evidence>
<evidence type="ECO:0000256" key="7">
    <source>
        <dbReference type="SAM" id="Phobius"/>
    </source>
</evidence>
<evidence type="ECO:0000256" key="3">
    <source>
        <dbReference type="ARBA" id="ARBA00023157"/>
    </source>
</evidence>
<keyword evidence="4" id="KW-0325">Glycoprotein</keyword>
<dbReference type="Proteomes" id="UP000814243">
    <property type="component" value="Unassembled WGS sequence"/>
</dbReference>
<evidence type="ECO:0000256" key="5">
    <source>
        <dbReference type="ARBA" id="ARBA00023319"/>
    </source>
</evidence>
<proteinExistence type="predicted"/>
<feature type="domain" description="Immunoglobulin" evidence="9">
    <location>
        <begin position="44"/>
        <end position="133"/>
    </location>
</feature>
<dbReference type="GO" id="GO:0005886">
    <property type="term" value="C:plasma membrane"/>
    <property type="evidence" value="ECO:0007669"/>
    <property type="project" value="TreeGrafter"/>
</dbReference>
<keyword evidence="8" id="KW-0732">Signal</keyword>
<dbReference type="InterPro" id="IPR013783">
    <property type="entry name" value="Ig-like_fold"/>
</dbReference>
<keyword evidence="7" id="KW-1133">Transmembrane helix</keyword>
<dbReference type="PANTHER" id="PTHR11640">
    <property type="entry name" value="NEPHRIN"/>
    <property type="match status" value="1"/>
</dbReference>
<evidence type="ECO:0000259" key="9">
    <source>
        <dbReference type="SMART" id="SM00409"/>
    </source>
</evidence>
<keyword evidence="5" id="KW-0393">Immunoglobulin domain</keyword>
<organism evidence="10 11">
    <name type="scientific">Spodoptera exigua</name>
    <name type="common">Beet armyworm</name>
    <name type="synonym">Noctua fulgens</name>
    <dbReference type="NCBI Taxonomy" id="7107"/>
    <lineage>
        <taxon>Eukaryota</taxon>
        <taxon>Metazoa</taxon>
        <taxon>Ecdysozoa</taxon>
        <taxon>Arthropoda</taxon>
        <taxon>Hexapoda</taxon>
        <taxon>Insecta</taxon>
        <taxon>Pterygota</taxon>
        <taxon>Neoptera</taxon>
        <taxon>Endopterygota</taxon>
        <taxon>Lepidoptera</taxon>
        <taxon>Glossata</taxon>
        <taxon>Ditrysia</taxon>
        <taxon>Noctuoidea</taxon>
        <taxon>Noctuidae</taxon>
        <taxon>Amphipyrinae</taxon>
        <taxon>Spodoptera</taxon>
    </lineage>
</organism>
<dbReference type="InterPro" id="IPR036179">
    <property type="entry name" value="Ig-like_dom_sf"/>
</dbReference>
<feature type="domain" description="Immunoglobulin" evidence="9">
    <location>
        <begin position="222"/>
        <end position="325"/>
    </location>
</feature>
<keyword evidence="7" id="KW-0812">Transmembrane</keyword>
<keyword evidence="3" id="KW-1015">Disulfide bond</keyword>
<evidence type="ECO:0000256" key="2">
    <source>
        <dbReference type="ARBA" id="ARBA00023136"/>
    </source>
</evidence>
<evidence type="ECO:0000313" key="11">
    <source>
        <dbReference type="Proteomes" id="UP000814243"/>
    </source>
</evidence>
<dbReference type="InterPro" id="IPR051275">
    <property type="entry name" value="Cell_adhesion_signaling"/>
</dbReference>
<keyword evidence="2 7" id="KW-0472">Membrane</keyword>
<dbReference type="SMART" id="SM00409">
    <property type="entry name" value="IG"/>
    <property type="match status" value="4"/>
</dbReference>
<evidence type="ECO:0000256" key="1">
    <source>
        <dbReference type="ARBA" id="ARBA00004479"/>
    </source>
</evidence>
<name>A0A922SM09_SPOEX</name>
<protein>
    <recommendedName>
        <fullName evidence="9">Immunoglobulin domain-containing protein</fullName>
    </recommendedName>
</protein>
<comment type="subcellular location">
    <subcellularLocation>
        <location evidence="1">Membrane</location>
        <topology evidence="1">Single-pass type I membrane protein</topology>
    </subcellularLocation>
</comment>
<dbReference type="GO" id="GO:0098609">
    <property type="term" value="P:cell-cell adhesion"/>
    <property type="evidence" value="ECO:0007669"/>
    <property type="project" value="TreeGrafter"/>
</dbReference>
<gene>
    <name evidence="10" type="ORF">HF086_011708</name>
</gene>
<feature type="signal peptide" evidence="8">
    <location>
        <begin position="1"/>
        <end position="22"/>
    </location>
</feature>
<dbReference type="Gene3D" id="2.60.40.10">
    <property type="entry name" value="Immunoglobulins"/>
    <property type="match status" value="2"/>
</dbReference>
<dbReference type="GO" id="GO:0050839">
    <property type="term" value="F:cell adhesion molecule binding"/>
    <property type="evidence" value="ECO:0007669"/>
    <property type="project" value="TreeGrafter"/>
</dbReference>
<evidence type="ECO:0000256" key="4">
    <source>
        <dbReference type="ARBA" id="ARBA00023180"/>
    </source>
</evidence>
<accession>A0A922SM09</accession>
<feature type="compositionally biased region" description="Low complexity" evidence="6">
    <location>
        <begin position="618"/>
        <end position="632"/>
    </location>
</feature>
<dbReference type="PANTHER" id="PTHR11640:SF136">
    <property type="entry name" value="NEPHRIN"/>
    <property type="match status" value="1"/>
</dbReference>
<comment type="caution">
    <text evidence="10">The sequence shown here is derived from an EMBL/GenBank/DDBJ whole genome shotgun (WGS) entry which is preliminary data.</text>
</comment>
<feature type="domain" description="Immunoglobulin" evidence="9">
    <location>
        <begin position="347"/>
        <end position="444"/>
    </location>
</feature>
<feature type="transmembrane region" description="Helical" evidence="7">
    <location>
        <begin position="565"/>
        <end position="585"/>
    </location>
</feature>
<dbReference type="EMBL" id="JACEFF010000210">
    <property type="protein sequence ID" value="KAH9641958.1"/>
    <property type="molecule type" value="Genomic_DNA"/>
</dbReference>
<feature type="domain" description="Immunoglobulin" evidence="9">
    <location>
        <begin position="451"/>
        <end position="554"/>
    </location>
</feature>
<evidence type="ECO:0000256" key="6">
    <source>
        <dbReference type="SAM" id="MobiDB-lite"/>
    </source>
</evidence>
<reference evidence="10" key="1">
    <citation type="journal article" date="2021" name="G3 (Bethesda)">
        <title>Genome and transcriptome analysis of the beet armyworm Spodoptera exigua reveals targets for pest control. .</title>
        <authorList>
            <person name="Simon S."/>
            <person name="Breeschoten T."/>
            <person name="Jansen H.J."/>
            <person name="Dirks R.P."/>
            <person name="Schranz M.E."/>
            <person name="Ros V.I.D."/>
        </authorList>
    </citation>
    <scope>NUCLEOTIDE SEQUENCE</scope>
    <source>
        <strain evidence="10">TB_SE_WUR_2020</strain>
    </source>
</reference>
<evidence type="ECO:0000256" key="8">
    <source>
        <dbReference type="SAM" id="SignalP"/>
    </source>
</evidence>
<dbReference type="AlphaFoldDB" id="A0A922SM09"/>
<sequence>MKLYVELWVAAIVLFYVENGQAQILTYEVRLNNQLRMQQGIGWPLHLNVAEGHEALMRLSEKLENQQSCEITTPAGITFNIRNPPNTRFSPWSDGCGVRVHNILPRDTGRWRMTATSGNHSITGWSEVHVTASVTSDTEGPISLVDGSTNTIVGLTSLNNSYCLVTQPFSETTLIPGQCKVTLDRTNRAVQGRWSAILGVPGRVAELRIDRTVIVEGERLDVGFVRDTQNHNIHLYCNILHTEKNITFCRFQKTTETSGLNVRDGLSDGRYSYYGDGFFKRHCGLTIESATSADYGTWRCTIGVQERVGNVIHQRTPMQALITVSEQQAPMIRRQLTSDRSGSEDEMRTVFVEDNTSLTLMCRADASLKYCWFQHPNGSQYTPVERQVQGEQAFWYTGENLQSGDCGITFAHASQNDSGVWTCHMGYRYQLGIEIMQDMKVRVTGALAANKQDVQTEIGGTATLYCHTSNGPRPLDYCRFLAPNFVGISLDASVTAENAILNRYYFTPGRELSHGDCSLTINPVTADDLGHWFCAALLHDQIVESKDTILLHQDSHRMPAFQASLIGASVGIAFLGIVFVGVLWYKKGWHIPWPTSLRRFSSRTETSSMQINRVSGITSTGRRGSNSTTSSNEIDGQP</sequence>
<dbReference type="GO" id="GO:0005911">
    <property type="term" value="C:cell-cell junction"/>
    <property type="evidence" value="ECO:0007669"/>
    <property type="project" value="TreeGrafter"/>
</dbReference>
<feature type="chain" id="PRO_5037895449" description="Immunoglobulin domain-containing protein" evidence="8">
    <location>
        <begin position="23"/>
        <end position="638"/>
    </location>
</feature>
<dbReference type="SUPFAM" id="SSF48726">
    <property type="entry name" value="Immunoglobulin"/>
    <property type="match status" value="3"/>
</dbReference>
<feature type="region of interest" description="Disordered" evidence="6">
    <location>
        <begin position="611"/>
        <end position="638"/>
    </location>
</feature>